<comment type="caution">
    <text evidence="1">The sequence shown here is derived from an EMBL/GenBank/DDBJ whole genome shotgun (WGS) entry which is preliminary data.</text>
</comment>
<dbReference type="InterPro" id="IPR011989">
    <property type="entry name" value="ARM-like"/>
</dbReference>
<dbReference type="Proteomes" id="UP000280501">
    <property type="component" value="Unassembled WGS sequence"/>
</dbReference>
<accession>A0A3N4YNQ0</accession>
<sequence>MRAWDAIDWASLEHNYGSADDIPGLLERCTSVDGDEVANAIAELENALYHQGGWICSAASAALPFLLDFALKPETHHRAAFVHLVWDHCNTWHEVDERWVDAAWPAAAGSVEPQVRDLLADHDPRVRRPAIGVAAGLLTPPTAEVLLVDLLETEQDQATRIDLLEALSVVLKRDVEHASARSVLERVAASDDPQLRIAALLALPDAADRAGRLVDAARVLPQMDAEPWKESASYDIGLGGVLSAILNTVLPNQDACIQLLTMFLATPQGSPVPDELVRVALAGCGRLVSRRRDAAEIVATLVGPHLTSPEAGTRYTACYLLACVGDAAAPYANDIAPLLQDRAVEAKRHARRPVAAAATWALARIGDVRCLPPVRDELAGRSTNLTTTKYSSGGSYFTVWDVSIDDVVRPLRAHADVLLPDILTAMTRKDRPFLTLRLAEVIQDWDVRGRAPAGVVSLLKHDEMWWHAAIAIGSLGRVARRQRGRAVRLLAQRAVGDDGRAAWAYRRLTGRDVFSDQTLSRVLDAAITTKNDIVGISANLLPYAATSPLATERDLARLRQLTQEHHDAVRLTAAAALCLLTSGAEGSDVVATIAQQGQSWPARTVAFLLRHLRGVSAAHDILTPVARDLAEGDDRPGTNVGWPVIAEDERYSKHARHFLDRPGGGQSQSPGLP</sequence>
<dbReference type="InterPro" id="IPR016024">
    <property type="entry name" value="ARM-type_fold"/>
</dbReference>
<organism evidence="1 2">
    <name type="scientific">Myceligenerans xiligouense</name>
    <dbReference type="NCBI Taxonomy" id="253184"/>
    <lineage>
        <taxon>Bacteria</taxon>
        <taxon>Bacillati</taxon>
        <taxon>Actinomycetota</taxon>
        <taxon>Actinomycetes</taxon>
        <taxon>Micrococcales</taxon>
        <taxon>Promicromonosporaceae</taxon>
        <taxon>Myceligenerans</taxon>
    </lineage>
</organism>
<protein>
    <recommendedName>
        <fullName evidence="3">HEAT repeat protein</fullName>
    </recommendedName>
</protein>
<dbReference type="Gene3D" id="1.25.10.10">
    <property type="entry name" value="Leucine-rich Repeat Variant"/>
    <property type="match status" value="2"/>
</dbReference>
<dbReference type="AlphaFoldDB" id="A0A3N4YNQ0"/>
<evidence type="ECO:0000313" key="2">
    <source>
        <dbReference type="Proteomes" id="UP000280501"/>
    </source>
</evidence>
<dbReference type="SUPFAM" id="SSF48371">
    <property type="entry name" value="ARM repeat"/>
    <property type="match status" value="1"/>
</dbReference>
<name>A0A3N4YNQ0_9MICO</name>
<evidence type="ECO:0000313" key="1">
    <source>
        <dbReference type="EMBL" id="RPF22253.1"/>
    </source>
</evidence>
<gene>
    <name evidence="1" type="ORF">EDD34_2903</name>
</gene>
<dbReference type="EMBL" id="RKQZ01000001">
    <property type="protein sequence ID" value="RPF22253.1"/>
    <property type="molecule type" value="Genomic_DNA"/>
</dbReference>
<proteinExistence type="predicted"/>
<evidence type="ECO:0008006" key="3">
    <source>
        <dbReference type="Google" id="ProtNLM"/>
    </source>
</evidence>
<reference evidence="1 2" key="1">
    <citation type="submission" date="2018-11" db="EMBL/GenBank/DDBJ databases">
        <title>Sequencing the genomes of 1000 actinobacteria strains.</title>
        <authorList>
            <person name="Klenk H.-P."/>
        </authorList>
    </citation>
    <scope>NUCLEOTIDE SEQUENCE [LARGE SCALE GENOMIC DNA]</scope>
    <source>
        <strain evidence="1 2">DSM 15700</strain>
    </source>
</reference>
<keyword evidence="2" id="KW-1185">Reference proteome</keyword>